<dbReference type="RefSeq" id="WP_154332628.1">
    <property type="nucleotide sequence ID" value="NZ_VTFY01000002.1"/>
</dbReference>
<keyword evidence="5" id="KW-1185">Reference proteome</keyword>
<reference evidence="5" key="1">
    <citation type="submission" date="2019-08" db="EMBL/GenBank/DDBJ databases">
        <title>Arthrobacter sp. nov., isolated from plateau pika and Tibetan wild ass.</title>
        <authorList>
            <person name="Ge Y."/>
        </authorList>
    </citation>
    <scope>NUCLEOTIDE SEQUENCE [LARGE SCALE GENOMIC DNA]</scope>
    <source>
        <strain evidence="5">HF-4214</strain>
    </source>
</reference>
<evidence type="ECO:0000256" key="2">
    <source>
        <dbReference type="SAM" id="Phobius"/>
    </source>
</evidence>
<feature type="region of interest" description="Disordered" evidence="1">
    <location>
        <begin position="176"/>
        <end position="206"/>
    </location>
</feature>
<dbReference type="EMBL" id="VTFY01000002">
    <property type="protein sequence ID" value="MRX81747.1"/>
    <property type="molecule type" value="Genomic_DNA"/>
</dbReference>
<accession>A0A6N7RLC8</accession>
<feature type="compositionally biased region" description="Low complexity" evidence="1">
    <location>
        <begin position="189"/>
        <end position="200"/>
    </location>
</feature>
<feature type="transmembrane region" description="Helical" evidence="2">
    <location>
        <begin position="221"/>
        <end position="244"/>
    </location>
</feature>
<gene>
    <name evidence="4" type="ORF">GJG86_04480</name>
</gene>
<keyword evidence="3" id="KW-0732">Signal</keyword>
<feature type="compositionally biased region" description="Gly residues" evidence="1">
    <location>
        <begin position="179"/>
        <end position="188"/>
    </location>
</feature>
<feature type="chain" id="PRO_5026651715" evidence="3">
    <location>
        <begin position="43"/>
        <end position="253"/>
    </location>
</feature>
<keyword evidence="2" id="KW-0812">Transmembrane</keyword>
<evidence type="ECO:0000313" key="4">
    <source>
        <dbReference type="EMBL" id="MRX81747.1"/>
    </source>
</evidence>
<evidence type="ECO:0000256" key="1">
    <source>
        <dbReference type="SAM" id="MobiDB-lite"/>
    </source>
</evidence>
<keyword evidence="2" id="KW-1133">Transmembrane helix</keyword>
<dbReference type="AlphaFoldDB" id="A0A6N7RLC8"/>
<feature type="signal peptide" evidence="3">
    <location>
        <begin position="1"/>
        <end position="42"/>
    </location>
</feature>
<evidence type="ECO:0000313" key="5">
    <source>
        <dbReference type="Proteomes" id="UP000438093"/>
    </source>
</evidence>
<proteinExistence type="predicted"/>
<keyword evidence="2" id="KW-0472">Membrane</keyword>
<evidence type="ECO:0000256" key="3">
    <source>
        <dbReference type="SAM" id="SignalP"/>
    </source>
</evidence>
<dbReference type="Proteomes" id="UP000438093">
    <property type="component" value="Unassembled WGS sequence"/>
</dbReference>
<sequence>MIRQRNAAAGTQAAPRRTTACACALAALLALCLLAWPRAALADEVGGDGSFDLNLSMSVAAADDPDAPVHPVSVHVSNLLGEHVGGARVAYALQSDFADPDAPVPAVVEPALAARTASGMVRAGSAVTAPDGTADLEGIVAGCDYLVSVEADGHTRYERVHTCKGDEGERWEVVMEKTGGSGGSGGSSGSTEPAGSPGAPGDDGGAGPLLRLPSLLVTGDALGPVALCAAGTLLAAAALIALALRRRGARDGR</sequence>
<organism evidence="4 5">
    <name type="scientific">Eggerthella guodeyinii</name>
    <dbReference type="NCBI Taxonomy" id="2690837"/>
    <lineage>
        <taxon>Bacteria</taxon>
        <taxon>Bacillati</taxon>
        <taxon>Actinomycetota</taxon>
        <taxon>Coriobacteriia</taxon>
        <taxon>Eggerthellales</taxon>
        <taxon>Eggerthellaceae</taxon>
        <taxon>Eggerthella</taxon>
    </lineage>
</organism>
<protein>
    <submittedName>
        <fullName evidence="4">Uncharacterized protein</fullName>
    </submittedName>
</protein>
<comment type="caution">
    <text evidence="4">The sequence shown here is derived from an EMBL/GenBank/DDBJ whole genome shotgun (WGS) entry which is preliminary data.</text>
</comment>
<name>A0A6N7RLC8_9ACTN</name>